<keyword evidence="1" id="KW-0732">Signal</keyword>
<dbReference type="Proteomes" id="UP000289946">
    <property type="component" value="Unassembled WGS sequence"/>
</dbReference>
<feature type="chain" id="PRO_5047232123" evidence="1">
    <location>
        <begin position="41"/>
        <end position="145"/>
    </location>
</feature>
<accession>A0ABY0DNI8</accession>
<keyword evidence="3" id="KW-1185">Reference proteome</keyword>
<comment type="caution">
    <text evidence="2">The sequence shown here is derived from an EMBL/GenBank/DDBJ whole genome shotgun (WGS) entry which is preliminary data.</text>
</comment>
<name>A0ABY0DNI8_9BRAD</name>
<reference evidence="2 3" key="1">
    <citation type="submission" date="2018-10" db="EMBL/GenBank/DDBJ databases">
        <title>Bradyrhizobium sp. nov., isolated from effective nodules of peanut in China.</title>
        <authorList>
            <person name="Li Y."/>
        </authorList>
    </citation>
    <scope>NUCLEOTIDE SEQUENCE [LARGE SCALE GENOMIC DNA]</scope>
    <source>
        <strain evidence="2 3">CCBAU 51781</strain>
    </source>
</reference>
<evidence type="ECO:0000313" key="2">
    <source>
        <dbReference type="EMBL" id="RXG96969.1"/>
    </source>
</evidence>
<proteinExistence type="predicted"/>
<dbReference type="InterPro" id="IPR009642">
    <property type="entry name" value="DUF1236"/>
</dbReference>
<protein>
    <submittedName>
        <fullName evidence="2">DUF1236 domain-containing protein</fullName>
    </submittedName>
</protein>
<evidence type="ECO:0000313" key="3">
    <source>
        <dbReference type="Proteomes" id="UP000289946"/>
    </source>
</evidence>
<organism evidence="2 3">
    <name type="scientific">Bradyrhizobium zhanjiangense</name>
    <dbReference type="NCBI Taxonomy" id="1325107"/>
    <lineage>
        <taxon>Bacteria</taxon>
        <taxon>Pseudomonadati</taxon>
        <taxon>Pseudomonadota</taxon>
        <taxon>Alphaproteobacteria</taxon>
        <taxon>Hyphomicrobiales</taxon>
        <taxon>Nitrobacteraceae</taxon>
        <taxon>Bradyrhizobium</taxon>
    </lineage>
</organism>
<feature type="signal peptide" evidence="1">
    <location>
        <begin position="1"/>
        <end position="40"/>
    </location>
</feature>
<gene>
    <name evidence="2" type="ORF">EAS62_09775</name>
</gene>
<sequence length="145" mass="15299">MLCPRGLKVHNNHWRRKDMKTRLAITLAAASLLASSAAFAQSTTAQGAAEGARAGGDIGGPVGAMVGGTVGAAVGAGLEIPNAILGGLPREDSVVIRERVVVGEPLPPSVVLRPVPNYTQYRYAVVNDRRVIVEPRTRRVVRIID</sequence>
<evidence type="ECO:0000256" key="1">
    <source>
        <dbReference type="SAM" id="SignalP"/>
    </source>
</evidence>
<dbReference type="Pfam" id="PF06823">
    <property type="entry name" value="DUF1236"/>
    <property type="match status" value="1"/>
</dbReference>
<dbReference type="EMBL" id="RDRA01000005">
    <property type="protein sequence ID" value="RXG96969.1"/>
    <property type="molecule type" value="Genomic_DNA"/>
</dbReference>